<accession>A0A7X4GFI6</accession>
<dbReference type="InterPro" id="IPR036736">
    <property type="entry name" value="ACP-like_sf"/>
</dbReference>
<name>A0A7X4GFI6_9SPHN</name>
<dbReference type="Gene3D" id="3.40.50.12230">
    <property type="match status" value="1"/>
</dbReference>
<dbReference type="FunFam" id="3.40.50.980:FF:000001">
    <property type="entry name" value="Non-ribosomal peptide synthetase"/>
    <property type="match status" value="1"/>
</dbReference>
<evidence type="ECO:0000256" key="2">
    <source>
        <dbReference type="ARBA" id="ARBA00022553"/>
    </source>
</evidence>
<dbReference type="InterPro" id="IPR002376">
    <property type="entry name" value="Formyl_transf_N"/>
</dbReference>
<sequence>MTATENPTAISLDLDNNYHRPFRTVIIGNETLLAECGKLLLHHGHEIVAVVAAPGSPAADWARRAGLPLHEKPRDLPAAGLGTVDYLFSISNLSVLGPDVLALASRAAINFHDGPLPERAGLNTPAWALLEGAESHGVTWHLMTGAVDEGAVLICEHFEIAAQETALSLNTRCFEAGLRCFAAMIRNLDGTIAQARPQERAPDRMYTRASRPAAAATIDWNRPAEEIAAMVRALDFGLYANPLGAPKALLGDRLLLVRQVTPLASASGQAPGTMVLSGPTPVVATADADLRIDSLATLDGAELSGGELSRILIEAGSFTSLDTGPLAFLRGQLDALDAAAGRHEAWWRRRLQLRESLQLPQFRPGAASAQGERPAFDIAFDRPLPAGLDRSEVLAATLLWLARAADRDSVEVGYADMVSRARLDDVAGWFAPEVPLRLNVDFTASFAQLRDAVQAEVAGLHRHVAIAGDLIARSPELRGRVGFGHPVRVRLVESLGDAIPAGEAVLDLAICLEDGAMRWSFDAARIDRVDAEDLARGFDALCAAAIAAPTAPVGTLSMLDERERERVLHDWNATSGPVPTGPAWYHHFTQQAARTPAHTAVTALGTSLSYAELDALSNRIAHELAARGIGPEVLVGLHLSRSVQMLACLIGVHKAGGAYVPLDPSYPADRIAHMIADSGLALILSESGLAADLPQTAAPVLLVDAMAADFARQPASPVGATVAGGNLAYMIYTSGSTGLPKGVMVEHHTLLNFYAGMDRHIEPEGTWLAVTSLSFDISTLELMWPLMHGYHVVIASEREVRGDVASATATSRPVGFSLFYFASSNAGSAAEQYDLLLQGARFADANGFEAIWTPERHFHDFGGPYPNPAVTAAAIAATTSRIAIRAGSVVGTLHHPLRIAEEWALVDNISNGRVGIAFASGWQPNDFVLNPAAFADRPATLARCIDDVRALWRGQPRSYPGPLGHDVEVLTYPRPVQPELPCWITSAGSVSTFREAGRTGANVLTHLLGQSIEEVAAKIAAYRAAWAEAGHAGEGRVTLMLHTFLGDSEAAVRKAVRGPLIEYLRTSTNLLKEYAWSFPTFKRADGTVEVAGNRLELSDLSGAETDALLEHAFNRYFETSGLFGTPDDNVALVERLAGLGVDEIGCLVDFGVDTRTVIAHLPAIARLRELTQGAATAQECPLHALMARHGVTHLQCTPSLLQVLAADDTSRAQLARLQRLMVGGEAFPPQLAQDMTGLVQGGVMNMYGPTETTVWSAVHVLDASDTAPPLGRPLLNQQIYILDRRGQPVRQGTPGELVIGGAGVVRGYHARPELTAERFTAHPFIPGERAYRTGDLARQRADGTLEFLGRLDHQVKIRGYRIELGEIEAALTAHPGVTEAVVVPRREGTATRLVAYLAPRDDAPAVEDLRTYLRESLPDFMVPGNFVLLDALPRTPNGKIDRKALPEPVSVVVDNLEAEAAIAANGIEAQIRSIWCDLLKLGQVRLTDNFFDIGGHSLLAIQVHRRLCAELEQPVQLTDIFRFPTIASLGAHLSGASAADGTSNAAALGGQNRAEMRRDMNRRRSMARAGMRV</sequence>
<dbReference type="SUPFAM" id="SSF56801">
    <property type="entry name" value="Acetyl-CoA synthetase-like"/>
    <property type="match status" value="2"/>
</dbReference>
<dbReference type="Pfam" id="PF00551">
    <property type="entry name" value="Formyl_trans_N"/>
    <property type="match status" value="1"/>
</dbReference>
<dbReference type="SUPFAM" id="SSF53328">
    <property type="entry name" value="Formyltransferase"/>
    <property type="match status" value="1"/>
</dbReference>
<dbReference type="GO" id="GO:0031177">
    <property type="term" value="F:phosphopantetheine binding"/>
    <property type="evidence" value="ECO:0007669"/>
    <property type="project" value="InterPro"/>
</dbReference>
<dbReference type="EMBL" id="WVTD01000001">
    <property type="protein sequence ID" value="MYL96614.1"/>
    <property type="molecule type" value="Genomic_DNA"/>
</dbReference>
<dbReference type="GO" id="GO:0044550">
    <property type="term" value="P:secondary metabolite biosynthetic process"/>
    <property type="evidence" value="ECO:0007669"/>
    <property type="project" value="TreeGrafter"/>
</dbReference>
<dbReference type="InterPro" id="IPR011034">
    <property type="entry name" value="Formyl_transferase-like_C_sf"/>
</dbReference>
<feature type="domain" description="Carrier" evidence="4">
    <location>
        <begin position="1462"/>
        <end position="1537"/>
    </location>
</feature>
<gene>
    <name evidence="5" type="ORF">GR702_02340</name>
</gene>
<dbReference type="InterPro" id="IPR025110">
    <property type="entry name" value="AMP-bd_C"/>
</dbReference>
<evidence type="ECO:0000256" key="3">
    <source>
        <dbReference type="SAM" id="MobiDB-lite"/>
    </source>
</evidence>
<dbReference type="SUPFAM" id="SSF47336">
    <property type="entry name" value="ACP-like"/>
    <property type="match status" value="1"/>
</dbReference>
<dbReference type="PANTHER" id="PTHR45527">
    <property type="entry name" value="NONRIBOSOMAL PEPTIDE SYNTHETASE"/>
    <property type="match status" value="1"/>
</dbReference>
<dbReference type="InterPro" id="IPR005793">
    <property type="entry name" value="Formyl_trans_C"/>
</dbReference>
<feature type="region of interest" description="Disordered" evidence="3">
    <location>
        <begin position="1536"/>
        <end position="1573"/>
    </location>
</feature>
<dbReference type="Proteomes" id="UP000465810">
    <property type="component" value="Unassembled WGS sequence"/>
</dbReference>
<dbReference type="RefSeq" id="WP_160984314.1">
    <property type="nucleotide sequence ID" value="NZ_WVTD01000001.1"/>
</dbReference>
<dbReference type="SUPFAM" id="SSF52777">
    <property type="entry name" value="CoA-dependent acyltransferases"/>
    <property type="match status" value="1"/>
</dbReference>
<dbReference type="Pfam" id="PF00501">
    <property type="entry name" value="AMP-binding"/>
    <property type="match status" value="2"/>
</dbReference>
<dbReference type="InterPro" id="IPR042099">
    <property type="entry name" value="ANL_N_sf"/>
</dbReference>
<evidence type="ECO:0000313" key="6">
    <source>
        <dbReference type="Proteomes" id="UP000465810"/>
    </source>
</evidence>
<dbReference type="GO" id="GO:0016705">
    <property type="term" value="F:oxidoreductase activity, acting on paired donors, with incorporation or reduction of molecular oxygen"/>
    <property type="evidence" value="ECO:0007669"/>
    <property type="project" value="InterPro"/>
</dbReference>
<dbReference type="Pfam" id="PF00550">
    <property type="entry name" value="PP-binding"/>
    <property type="match status" value="1"/>
</dbReference>
<dbReference type="CDD" id="cd08700">
    <property type="entry name" value="FMT_C_OzmH_like"/>
    <property type="match status" value="1"/>
</dbReference>
<dbReference type="InterPro" id="IPR024011">
    <property type="entry name" value="Biosynth_lucif-like_mOase_dom"/>
</dbReference>
<dbReference type="InterPro" id="IPR009081">
    <property type="entry name" value="PP-bd_ACP"/>
</dbReference>
<dbReference type="InterPro" id="IPR011251">
    <property type="entry name" value="Luciferase-like_dom"/>
</dbReference>
<dbReference type="Pfam" id="PF13193">
    <property type="entry name" value="AMP-binding_C"/>
    <property type="match status" value="1"/>
</dbReference>
<dbReference type="InterPro" id="IPR020806">
    <property type="entry name" value="PKS_PP-bd"/>
</dbReference>
<keyword evidence="1" id="KW-0596">Phosphopantetheine</keyword>
<dbReference type="GO" id="GO:0043041">
    <property type="term" value="P:amino acid activation for nonribosomal peptide biosynthetic process"/>
    <property type="evidence" value="ECO:0007669"/>
    <property type="project" value="TreeGrafter"/>
</dbReference>
<dbReference type="Gene3D" id="1.10.1200.10">
    <property type="entry name" value="ACP-like"/>
    <property type="match status" value="1"/>
</dbReference>
<dbReference type="InterPro" id="IPR036477">
    <property type="entry name" value="Formyl_transf_N_sf"/>
</dbReference>
<dbReference type="Gene3D" id="3.40.50.12780">
    <property type="entry name" value="N-terminal domain of ligase-like"/>
    <property type="match status" value="2"/>
</dbReference>
<dbReference type="SMART" id="SM00823">
    <property type="entry name" value="PKS_PP"/>
    <property type="match status" value="1"/>
</dbReference>
<evidence type="ECO:0000313" key="5">
    <source>
        <dbReference type="EMBL" id="MYL96614.1"/>
    </source>
</evidence>
<dbReference type="FunFam" id="2.30.38.10:FF:000001">
    <property type="entry name" value="Non-ribosomal peptide synthetase PvdI"/>
    <property type="match status" value="1"/>
</dbReference>
<dbReference type="InterPro" id="IPR045851">
    <property type="entry name" value="AMP-bd_C_sf"/>
</dbReference>
<keyword evidence="2" id="KW-0597">Phosphoprotein</keyword>
<dbReference type="FunFam" id="3.30.300.30:FF:000010">
    <property type="entry name" value="Enterobactin synthetase component F"/>
    <property type="match status" value="1"/>
</dbReference>
<dbReference type="Pfam" id="PF00296">
    <property type="entry name" value="Bac_luciferase"/>
    <property type="match status" value="1"/>
</dbReference>
<dbReference type="CDD" id="cd05930">
    <property type="entry name" value="A_NRPS"/>
    <property type="match status" value="1"/>
</dbReference>
<organism evidence="5 6">
    <name type="scientific">Novosphingobium silvae</name>
    <dbReference type="NCBI Taxonomy" id="2692619"/>
    <lineage>
        <taxon>Bacteria</taxon>
        <taxon>Pseudomonadati</taxon>
        <taxon>Pseudomonadota</taxon>
        <taxon>Alphaproteobacteria</taxon>
        <taxon>Sphingomonadales</taxon>
        <taxon>Sphingomonadaceae</taxon>
        <taxon>Novosphingobium</taxon>
    </lineage>
</organism>
<dbReference type="InterPro" id="IPR020845">
    <property type="entry name" value="AMP-binding_CS"/>
</dbReference>
<dbReference type="SUPFAM" id="SSF50486">
    <property type="entry name" value="FMT C-terminal domain-like"/>
    <property type="match status" value="1"/>
</dbReference>
<dbReference type="PROSITE" id="PS00455">
    <property type="entry name" value="AMP_BINDING"/>
    <property type="match status" value="1"/>
</dbReference>
<feature type="compositionally biased region" description="Low complexity" evidence="3">
    <location>
        <begin position="1536"/>
        <end position="1549"/>
    </location>
</feature>
<dbReference type="PANTHER" id="PTHR45527:SF1">
    <property type="entry name" value="FATTY ACID SYNTHASE"/>
    <property type="match status" value="1"/>
</dbReference>
<dbReference type="Gene3D" id="3.30.559.30">
    <property type="entry name" value="Nonribosomal peptide synthetase, condensation domain"/>
    <property type="match status" value="1"/>
</dbReference>
<dbReference type="Pfam" id="PF02911">
    <property type="entry name" value="Formyl_trans_C"/>
    <property type="match status" value="1"/>
</dbReference>
<dbReference type="Gene3D" id="3.20.20.30">
    <property type="entry name" value="Luciferase-like domain"/>
    <property type="match status" value="1"/>
</dbReference>
<dbReference type="PROSITE" id="PS50075">
    <property type="entry name" value="CARRIER"/>
    <property type="match status" value="1"/>
</dbReference>
<evidence type="ECO:0000256" key="1">
    <source>
        <dbReference type="ARBA" id="ARBA00022450"/>
    </source>
</evidence>
<dbReference type="Gene3D" id="3.30.300.30">
    <property type="match status" value="1"/>
</dbReference>
<reference evidence="5 6" key="1">
    <citation type="submission" date="2019-12" db="EMBL/GenBank/DDBJ databases">
        <authorList>
            <person name="Feng G."/>
            <person name="Zhu H."/>
        </authorList>
    </citation>
    <scope>NUCLEOTIDE SEQUENCE [LARGE SCALE GENOMIC DNA]</scope>
    <source>
        <strain evidence="5 6">FGD1</strain>
    </source>
</reference>
<dbReference type="NCBIfam" id="TIGR04020">
    <property type="entry name" value="seco_metab_LLM"/>
    <property type="match status" value="1"/>
</dbReference>
<evidence type="ECO:0000259" key="4">
    <source>
        <dbReference type="PROSITE" id="PS50075"/>
    </source>
</evidence>
<dbReference type="InterPro" id="IPR036661">
    <property type="entry name" value="Luciferase-like_sf"/>
</dbReference>
<keyword evidence="6" id="KW-1185">Reference proteome</keyword>
<dbReference type="GO" id="GO:0005737">
    <property type="term" value="C:cytoplasm"/>
    <property type="evidence" value="ECO:0007669"/>
    <property type="project" value="TreeGrafter"/>
</dbReference>
<dbReference type="SUPFAM" id="SSF51679">
    <property type="entry name" value="Bacterial luciferase-like"/>
    <property type="match status" value="1"/>
</dbReference>
<proteinExistence type="predicted"/>
<dbReference type="InterPro" id="IPR000873">
    <property type="entry name" value="AMP-dep_synth/lig_dom"/>
</dbReference>
<comment type="caution">
    <text evidence="5">The sequence shown here is derived from an EMBL/GenBank/DDBJ whole genome shotgun (WGS) entry which is preliminary data.</text>
</comment>
<protein>
    <submittedName>
        <fullName evidence="5">LLM class flavin-dependent oxidoreductase</fullName>
    </submittedName>
</protein>